<name>A0A2T5YTT9_9BACT</name>
<sequence>MYANPLLIMTKTILPLLAICLLLLSGCATPSTAIKLDKNRDYYFGLMSLVLETNEDFKQLDSITYENHIRGKFNNLVSSTYRNEVEKALGNKFSFDNAQIRLVKSSEVFEINKDVSYSQFLQKMKDTGVDGILFVNKYNISQVQNYDTRHYQHSSSSSVVGTEEKARFNSYIIDVETLKPVWYTDTHVQSESAYIMNKQLAESVFKKLRKDKYILTRNY</sequence>
<organism evidence="1 2">
    <name type="scientific">Pontibacter mucosus</name>
    <dbReference type="NCBI Taxonomy" id="1649266"/>
    <lineage>
        <taxon>Bacteria</taxon>
        <taxon>Pseudomonadati</taxon>
        <taxon>Bacteroidota</taxon>
        <taxon>Cytophagia</taxon>
        <taxon>Cytophagales</taxon>
        <taxon>Hymenobacteraceae</taxon>
        <taxon>Pontibacter</taxon>
    </lineage>
</organism>
<evidence type="ECO:0000313" key="2">
    <source>
        <dbReference type="Proteomes" id="UP000244225"/>
    </source>
</evidence>
<reference evidence="1 2" key="1">
    <citation type="submission" date="2018-04" db="EMBL/GenBank/DDBJ databases">
        <title>Genomic Encyclopedia of Archaeal and Bacterial Type Strains, Phase II (KMG-II): from individual species to whole genera.</title>
        <authorList>
            <person name="Goeker M."/>
        </authorList>
    </citation>
    <scope>NUCLEOTIDE SEQUENCE [LARGE SCALE GENOMIC DNA]</scope>
    <source>
        <strain evidence="1 2">DSM 100162</strain>
    </source>
</reference>
<proteinExistence type="predicted"/>
<keyword evidence="2" id="KW-1185">Reference proteome</keyword>
<dbReference type="Proteomes" id="UP000244225">
    <property type="component" value="Unassembled WGS sequence"/>
</dbReference>
<protein>
    <submittedName>
        <fullName evidence="1">Uncharacterized protein</fullName>
    </submittedName>
</protein>
<comment type="caution">
    <text evidence="1">The sequence shown here is derived from an EMBL/GenBank/DDBJ whole genome shotgun (WGS) entry which is preliminary data.</text>
</comment>
<dbReference type="EMBL" id="QBKI01000001">
    <property type="protein sequence ID" value="PTX22730.1"/>
    <property type="molecule type" value="Genomic_DNA"/>
</dbReference>
<dbReference type="AlphaFoldDB" id="A0A2T5YTT9"/>
<accession>A0A2T5YTT9</accession>
<evidence type="ECO:0000313" key="1">
    <source>
        <dbReference type="EMBL" id="PTX22730.1"/>
    </source>
</evidence>
<gene>
    <name evidence="1" type="ORF">C8N40_101558</name>
</gene>